<feature type="transmembrane region" description="Helical" evidence="6">
    <location>
        <begin position="214"/>
        <end position="238"/>
    </location>
</feature>
<protein>
    <submittedName>
        <fullName evidence="7">Sugar ABC transporter permease</fullName>
    </submittedName>
</protein>
<keyword evidence="4 6" id="KW-1133">Transmembrane helix</keyword>
<keyword evidence="8" id="KW-1185">Reference proteome</keyword>
<comment type="caution">
    <text evidence="7">The sequence shown here is derived from an EMBL/GenBank/DDBJ whole genome shotgun (WGS) entry which is preliminary data.</text>
</comment>
<evidence type="ECO:0000313" key="7">
    <source>
        <dbReference type="EMBL" id="GKX31534.1"/>
    </source>
</evidence>
<evidence type="ECO:0000256" key="3">
    <source>
        <dbReference type="ARBA" id="ARBA00022692"/>
    </source>
</evidence>
<dbReference type="InterPro" id="IPR001851">
    <property type="entry name" value="ABC_transp_permease"/>
</dbReference>
<feature type="transmembrane region" description="Helical" evidence="6">
    <location>
        <begin position="52"/>
        <end position="75"/>
    </location>
</feature>
<dbReference type="Proteomes" id="UP001144256">
    <property type="component" value="Unassembled WGS sequence"/>
</dbReference>
<feature type="transmembrane region" description="Helical" evidence="6">
    <location>
        <begin position="21"/>
        <end position="40"/>
    </location>
</feature>
<sequence length="319" mass="33377">MSNYTKFKSKLTPESFRILSVLSGLLILMLFFSITSQYFFTTNNLLTVALQSSIIAIIAIGQTFVLITAGIDLAIGSNMALAGVISGMLMVNGYNVFFAVLVGILSGALVGFISGVIIVKGDLPPFVVTLGAMSIVRGIALVITKGIPISGLPKSFQVIGNGKLLHIPIPAIIMILLTVIFSFILSKTKLGNYIYASGSNLEATKLSGINTNKVIIIVYTFSGFLAACAGVIMASRIASGQPSAGMGYELFAVASAVIGGTSLAGGEGLIIGTLIGALVIGVLRNGLNLLSVSAFWQEILIGVVIILAVYADRIKHRKK</sequence>
<evidence type="ECO:0000256" key="4">
    <source>
        <dbReference type="ARBA" id="ARBA00022989"/>
    </source>
</evidence>
<reference evidence="7" key="1">
    <citation type="submission" date="2022-06" db="EMBL/GenBank/DDBJ databases">
        <title>Vallitalea longa sp. nov., an anaerobic bacterium isolated from marine sediment.</title>
        <authorList>
            <person name="Hirano S."/>
            <person name="Terahara T."/>
            <person name="Mori K."/>
            <person name="Hamada M."/>
            <person name="Matsumoto R."/>
            <person name="Kobayashi T."/>
        </authorList>
    </citation>
    <scope>NUCLEOTIDE SEQUENCE</scope>
    <source>
        <strain evidence="7">SH18-1</strain>
    </source>
</reference>
<evidence type="ECO:0000256" key="1">
    <source>
        <dbReference type="ARBA" id="ARBA00004651"/>
    </source>
</evidence>
<evidence type="ECO:0000313" key="8">
    <source>
        <dbReference type="Proteomes" id="UP001144256"/>
    </source>
</evidence>
<feature type="transmembrane region" description="Helical" evidence="6">
    <location>
        <begin position="125"/>
        <end position="143"/>
    </location>
</feature>
<dbReference type="PANTHER" id="PTHR32196">
    <property type="entry name" value="ABC TRANSPORTER PERMEASE PROTEIN YPHD-RELATED-RELATED"/>
    <property type="match status" value="1"/>
</dbReference>
<proteinExistence type="predicted"/>
<comment type="subcellular location">
    <subcellularLocation>
        <location evidence="1">Cell membrane</location>
        <topology evidence="1">Multi-pass membrane protein</topology>
    </subcellularLocation>
</comment>
<dbReference type="GO" id="GO:0022857">
    <property type="term" value="F:transmembrane transporter activity"/>
    <property type="evidence" value="ECO:0007669"/>
    <property type="project" value="InterPro"/>
</dbReference>
<evidence type="ECO:0000256" key="5">
    <source>
        <dbReference type="ARBA" id="ARBA00023136"/>
    </source>
</evidence>
<dbReference type="EMBL" id="BRLB01000018">
    <property type="protein sequence ID" value="GKX31534.1"/>
    <property type="molecule type" value="Genomic_DNA"/>
</dbReference>
<dbReference type="GO" id="GO:0005886">
    <property type="term" value="C:plasma membrane"/>
    <property type="evidence" value="ECO:0007669"/>
    <property type="project" value="UniProtKB-SubCell"/>
</dbReference>
<keyword evidence="3 6" id="KW-0812">Transmembrane</keyword>
<dbReference type="CDD" id="cd06579">
    <property type="entry name" value="TM_PBP1_transp_AraH_like"/>
    <property type="match status" value="1"/>
</dbReference>
<name>A0A9W6DI48_9FIRM</name>
<feature type="transmembrane region" description="Helical" evidence="6">
    <location>
        <begin position="289"/>
        <end position="311"/>
    </location>
</feature>
<evidence type="ECO:0000256" key="6">
    <source>
        <dbReference type="SAM" id="Phobius"/>
    </source>
</evidence>
<evidence type="ECO:0000256" key="2">
    <source>
        <dbReference type="ARBA" id="ARBA00022475"/>
    </source>
</evidence>
<keyword evidence="5 6" id="KW-0472">Membrane</keyword>
<organism evidence="7 8">
    <name type="scientific">Vallitalea longa</name>
    <dbReference type="NCBI Taxonomy" id="2936439"/>
    <lineage>
        <taxon>Bacteria</taxon>
        <taxon>Bacillati</taxon>
        <taxon>Bacillota</taxon>
        <taxon>Clostridia</taxon>
        <taxon>Lachnospirales</taxon>
        <taxon>Vallitaleaceae</taxon>
        <taxon>Vallitalea</taxon>
    </lineage>
</organism>
<feature type="transmembrane region" description="Helical" evidence="6">
    <location>
        <begin position="164"/>
        <end position="185"/>
    </location>
</feature>
<feature type="transmembrane region" description="Helical" evidence="6">
    <location>
        <begin position="250"/>
        <end position="283"/>
    </location>
</feature>
<dbReference type="PANTHER" id="PTHR32196:SF72">
    <property type="entry name" value="RIBOSE IMPORT PERMEASE PROTEIN RBSC"/>
    <property type="match status" value="1"/>
</dbReference>
<keyword evidence="2" id="KW-1003">Cell membrane</keyword>
<accession>A0A9W6DI48</accession>
<dbReference type="AlphaFoldDB" id="A0A9W6DI48"/>
<gene>
    <name evidence="7" type="primary">rbsC_4</name>
    <name evidence="7" type="ORF">SH1V18_40140</name>
</gene>
<feature type="transmembrane region" description="Helical" evidence="6">
    <location>
        <begin position="96"/>
        <end position="119"/>
    </location>
</feature>
<dbReference type="RefSeq" id="WP_281818668.1">
    <property type="nucleotide sequence ID" value="NZ_BRLB01000018.1"/>
</dbReference>
<dbReference type="Pfam" id="PF02653">
    <property type="entry name" value="BPD_transp_2"/>
    <property type="match status" value="1"/>
</dbReference>